<keyword evidence="1" id="KW-1133">Transmembrane helix</keyword>
<feature type="transmembrane region" description="Helical" evidence="1">
    <location>
        <begin position="235"/>
        <end position="254"/>
    </location>
</feature>
<proteinExistence type="predicted"/>
<accession>A0A9W8M497</accession>
<keyword evidence="3" id="KW-1185">Reference proteome</keyword>
<dbReference type="Proteomes" id="UP001140074">
    <property type="component" value="Unassembled WGS sequence"/>
</dbReference>
<feature type="transmembrane region" description="Helical" evidence="1">
    <location>
        <begin position="190"/>
        <end position="215"/>
    </location>
</feature>
<organism evidence="2 3">
    <name type="scientific">Coemansia aciculifera</name>
    <dbReference type="NCBI Taxonomy" id="417176"/>
    <lineage>
        <taxon>Eukaryota</taxon>
        <taxon>Fungi</taxon>
        <taxon>Fungi incertae sedis</taxon>
        <taxon>Zoopagomycota</taxon>
        <taxon>Kickxellomycotina</taxon>
        <taxon>Kickxellomycetes</taxon>
        <taxon>Kickxellales</taxon>
        <taxon>Kickxellaceae</taxon>
        <taxon>Coemansia</taxon>
    </lineage>
</organism>
<reference evidence="2" key="1">
    <citation type="submission" date="2022-07" db="EMBL/GenBank/DDBJ databases">
        <title>Phylogenomic reconstructions and comparative analyses of Kickxellomycotina fungi.</title>
        <authorList>
            <person name="Reynolds N.K."/>
            <person name="Stajich J.E."/>
            <person name="Barry K."/>
            <person name="Grigoriev I.V."/>
            <person name="Crous P."/>
            <person name="Smith M.E."/>
        </authorList>
    </citation>
    <scope>NUCLEOTIDE SEQUENCE</scope>
    <source>
        <strain evidence="2">RSA 476</strain>
    </source>
</reference>
<dbReference type="EMBL" id="JANBUY010000166">
    <property type="protein sequence ID" value="KAJ2862487.1"/>
    <property type="molecule type" value="Genomic_DNA"/>
</dbReference>
<protein>
    <submittedName>
        <fullName evidence="2">Uncharacterized protein</fullName>
    </submittedName>
</protein>
<gene>
    <name evidence="2" type="ORF">GGH94_004241</name>
</gene>
<keyword evidence="1" id="KW-0812">Transmembrane</keyword>
<evidence type="ECO:0000313" key="3">
    <source>
        <dbReference type="Proteomes" id="UP001140074"/>
    </source>
</evidence>
<evidence type="ECO:0000313" key="2">
    <source>
        <dbReference type="EMBL" id="KAJ2862487.1"/>
    </source>
</evidence>
<keyword evidence="1" id="KW-0472">Membrane</keyword>
<sequence length="339" mass="37330">MFIQKASQFNPHPDFSDPHLISSKIPLVHWTGTTSKLVDTKSLEAPNEEHSLELVGVNSASWVIVLENNIYSSSDIPSYLQFTHGFANTGTYNLPFLPNTFIKGNPEGKPLSVDVNQQVIEVELELSGIKQGQVSSKTREMGYLAAKDPELSQTTTLDSSNSEQNKAYVIFEWTKGNDLVMFSQSKHSTVALLFSMVVYIALICVQLSAFIWLLVCLLLNPVTRWIGMSRTTVAIMLKASALSALGAIAKYKILAIIGITRILEEFKILGIFGMLVILGILVVMLMPGFAITAFIAAILGDMEFVLWTALSQQLSKFITIKITQDVVESSPEQKQVPVA</sequence>
<evidence type="ECO:0000256" key="1">
    <source>
        <dbReference type="SAM" id="Phobius"/>
    </source>
</evidence>
<comment type="caution">
    <text evidence="2">The sequence shown here is derived from an EMBL/GenBank/DDBJ whole genome shotgun (WGS) entry which is preliminary data.</text>
</comment>
<name>A0A9W8M497_9FUNG</name>
<dbReference type="AlphaFoldDB" id="A0A9W8M497"/>